<proteinExistence type="inferred from homology"/>
<evidence type="ECO:0000313" key="11">
    <source>
        <dbReference type="EMBL" id="MDQ0204986.1"/>
    </source>
</evidence>
<keyword evidence="2 8" id="KW-0808">Transferase</keyword>
<dbReference type="NCBIfam" id="NF000756">
    <property type="entry name" value="PRK00047.1"/>
    <property type="match status" value="1"/>
</dbReference>
<dbReference type="Pfam" id="PF02782">
    <property type="entry name" value="FGGY_C"/>
    <property type="match status" value="1"/>
</dbReference>
<dbReference type="InterPro" id="IPR018483">
    <property type="entry name" value="Carb_kinase_FGGY_CS"/>
</dbReference>
<keyword evidence="5" id="KW-0319">Glycerol metabolism</keyword>
<evidence type="ECO:0000256" key="4">
    <source>
        <dbReference type="ARBA" id="ARBA00022777"/>
    </source>
</evidence>
<evidence type="ECO:0000256" key="3">
    <source>
        <dbReference type="ARBA" id="ARBA00022741"/>
    </source>
</evidence>
<organism evidence="11 12">
    <name type="scientific">Pectinatus haikarae</name>
    <dbReference type="NCBI Taxonomy" id="349096"/>
    <lineage>
        <taxon>Bacteria</taxon>
        <taxon>Bacillati</taxon>
        <taxon>Bacillota</taxon>
        <taxon>Negativicutes</taxon>
        <taxon>Selenomonadales</taxon>
        <taxon>Selenomonadaceae</taxon>
        <taxon>Pectinatus</taxon>
    </lineage>
</organism>
<evidence type="ECO:0000259" key="9">
    <source>
        <dbReference type="Pfam" id="PF00370"/>
    </source>
</evidence>
<dbReference type="EMBL" id="JAUSUE010000025">
    <property type="protein sequence ID" value="MDQ0204986.1"/>
    <property type="molecule type" value="Genomic_DNA"/>
</dbReference>
<comment type="caution">
    <text evidence="11">The sequence shown here is derived from an EMBL/GenBank/DDBJ whole genome shotgun (WGS) entry which is preliminary data.</text>
</comment>
<keyword evidence="6" id="KW-0067">ATP-binding</keyword>
<dbReference type="InterPro" id="IPR005999">
    <property type="entry name" value="Glycerol_kin"/>
</dbReference>
<feature type="domain" description="Carbohydrate kinase FGGY C-terminal" evidence="10">
    <location>
        <begin position="263"/>
        <end position="452"/>
    </location>
</feature>
<dbReference type="GO" id="GO:0004370">
    <property type="term" value="F:glycerol kinase activity"/>
    <property type="evidence" value="ECO:0007669"/>
    <property type="project" value="UniProtKB-EC"/>
</dbReference>
<evidence type="ECO:0000256" key="1">
    <source>
        <dbReference type="ARBA" id="ARBA00009156"/>
    </source>
</evidence>
<evidence type="ECO:0000313" key="12">
    <source>
        <dbReference type="Proteomes" id="UP001239167"/>
    </source>
</evidence>
<name>A0ABT9YB92_9FIRM</name>
<dbReference type="InterPro" id="IPR043129">
    <property type="entry name" value="ATPase_NBD"/>
</dbReference>
<dbReference type="Proteomes" id="UP001239167">
    <property type="component" value="Unassembled WGS sequence"/>
</dbReference>
<dbReference type="InterPro" id="IPR018485">
    <property type="entry name" value="FGGY_C"/>
</dbReference>
<evidence type="ECO:0000256" key="7">
    <source>
        <dbReference type="ARBA" id="ARBA00043149"/>
    </source>
</evidence>
<dbReference type="SUPFAM" id="SSF53067">
    <property type="entry name" value="Actin-like ATPase domain"/>
    <property type="match status" value="2"/>
</dbReference>
<keyword evidence="4 8" id="KW-0418">Kinase</keyword>
<dbReference type="InterPro" id="IPR000577">
    <property type="entry name" value="Carb_kinase_FGGY"/>
</dbReference>
<comment type="similarity">
    <text evidence="1 8">Belongs to the FGGY kinase family.</text>
</comment>
<dbReference type="InterPro" id="IPR018484">
    <property type="entry name" value="FGGY_N"/>
</dbReference>
<evidence type="ECO:0000256" key="8">
    <source>
        <dbReference type="RuleBase" id="RU003733"/>
    </source>
</evidence>
<feature type="domain" description="Carbohydrate kinase FGGY N-terminal" evidence="9">
    <location>
        <begin position="6"/>
        <end position="253"/>
    </location>
</feature>
<accession>A0ABT9YB92</accession>
<keyword evidence="12" id="KW-1185">Reference proteome</keyword>
<dbReference type="Gene3D" id="3.30.420.40">
    <property type="match status" value="2"/>
</dbReference>
<evidence type="ECO:0000259" key="10">
    <source>
        <dbReference type="Pfam" id="PF02782"/>
    </source>
</evidence>
<gene>
    <name evidence="11" type="ORF">J2S01_002723</name>
</gene>
<evidence type="ECO:0000256" key="2">
    <source>
        <dbReference type="ARBA" id="ARBA00022679"/>
    </source>
</evidence>
<keyword evidence="3" id="KW-0547">Nucleotide-binding</keyword>
<protein>
    <recommendedName>
        <fullName evidence="7">ATP:glycerol 3-phosphotransferase</fullName>
    </recommendedName>
</protein>
<sequence length="498" mass="54304">MPEQGYILGLDQSTQGTKALLYDAAGKIIARSDLPHRQIIDERGWVEHDPQEILENVYKVTADVVKKASINKAEIAAIGISNQRETAMAWNRKTGKPVYPAIVWQCARGEAICERLRKLGWAEKIKKSTGLFLSPYFSAAKLAWIMENVEEARTAAEKGELCCGTMDSWLVYSLTGGQSFKTDYSNASRTQLFNIVELSWDKAVCDAFGVKADTLPQVVDSDAFYGKTDLDGYLPEGIPIHAVMGDSHAALLGQGCLMPGGVKATYGTGSSVMINTGRKRIDSKKGLVTSLAWSLGGEVNYVLEGNVNYTGAVISWLKNDLGLIQSAAETQNMAKTANPTDTTYLVPAFTGLGAPYWQNEAKGLITGMTRMTGKNELVKAALESIAYQIADVLRLMEEESGIKITSLRVDGGPTGNEYLMQFQSDIQGCEVLVSDVEELSASGAAYLAGIAAGFYDKNKIASTGNHKVYKTLMNDNKREILYSGWREAIERTIQHIDV</sequence>
<reference evidence="11 12" key="1">
    <citation type="submission" date="2023-07" db="EMBL/GenBank/DDBJ databases">
        <title>Genomic Encyclopedia of Type Strains, Phase IV (KMG-IV): sequencing the most valuable type-strain genomes for metagenomic binning, comparative biology and taxonomic classification.</title>
        <authorList>
            <person name="Goeker M."/>
        </authorList>
    </citation>
    <scope>NUCLEOTIDE SEQUENCE [LARGE SCALE GENOMIC DNA]</scope>
    <source>
        <strain evidence="11 12">DSM 16980</strain>
    </source>
</reference>
<dbReference type="PROSITE" id="PS00933">
    <property type="entry name" value="FGGY_KINASES_1"/>
    <property type="match status" value="1"/>
</dbReference>
<evidence type="ECO:0000256" key="5">
    <source>
        <dbReference type="ARBA" id="ARBA00022798"/>
    </source>
</evidence>
<dbReference type="NCBIfam" id="TIGR01311">
    <property type="entry name" value="glycerol_kin"/>
    <property type="match status" value="1"/>
</dbReference>
<dbReference type="PANTHER" id="PTHR10196">
    <property type="entry name" value="SUGAR KINASE"/>
    <property type="match status" value="1"/>
</dbReference>
<dbReference type="PANTHER" id="PTHR10196:SF69">
    <property type="entry name" value="GLYCEROL KINASE"/>
    <property type="match status" value="1"/>
</dbReference>
<dbReference type="Pfam" id="PF00370">
    <property type="entry name" value="FGGY_N"/>
    <property type="match status" value="1"/>
</dbReference>
<dbReference type="PIRSF" id="PIRSF000538">
    <property type="entry name" value="GlpK"/>
    <property type="match status" value="1"/>
</dbReference>
<dbReference type="CDD" id="cd07769">
    <property type="entry name" value="ASKHA_NBD_FGGY_GK"/>
    <property type="match status" value="1"/>
</dbReference>
<dbReference type="RefSeq" id="WP_307225264.1">
    <property type="nucleotide sequence ID" value="NZ_CP116940.1"/>
</dbReference>
<evidence type="ECO:0000256" key="6">
    <source>
        <dbReference type="ARBA" id="ARBA00022840"/>
    </source>
</evidence>
<dbReference type="PROSITE" id="PS00445">
    <property type="entry name" value="FGGY_KINASES_2"/>
    <property type="match status" value="1"/>
</dbReference>